<dbReference type="Proteomes" id="UP001054821">
    <property type="component" value="Chromosome 3"/>
</dbReference>
<dbReference type="EMBL" id="JAJFAZ020000003">
    <property type="protein sequence ID" value="KAI5337513.1"/>
    <property type="molecule type" value="Genomic_DNA"/>
</dbReference>
<comment type="caution">
    <text evidence="1">The sequence shown here is derived from an EMBL/GenBank/DDBJ whole genome shotgun (WGS) entry which is preliminary data.</text>
</comment>
<proteinExistence type="predicted"/>
<reference evidence="1 2" key="1">
    <citation type="journal article" date="2022" name="G3 (Bethesda)">
        <title>Whole-genome sequence and methylome profiling of the almond [Prunus dulcis (Mill.) D.A. Webb] cultivar 'Nonpareil'.</title>
        <authorList>
            <person name="D'Amico-Willman K.M."/>
            <person name="Ouma W.Z."/>
            <person name="Meulia T."/>
            <person name="Sideli G.M."/>
            <person name="Gradziel T.M."/>
            <person name="Fresnedo-Ramirez J."/>
        </authorList>
    </citation>
    <scope>NUCLEOTIDE SEQUENCE [LARGE SCALE GENOMIC DNA]</scope>
    <source>
        <strain evidence="1">Clone GOH B32 T37-40</strain>
    </source>
</reference>
<sequence length="71" mass="7843">MLIAHLIQPLHSVNIAVKYEDKLVISFYFSLSTLGSLDFRSASSHLVRAPYLSSLSHSHPSLSLPLALHKS</sequence>
<gene>
    <name evidence="1" type="ORF">L3X38_016784</name>
</gene>
<protein>
    <submittedName>
        <fullName evidence="1">Uncharacterized protein</fullName>
    </submittedName>
</protein>
<evidence type="ECO:0000313" key="2">
    <source>
        <dbReference type="Proteomes" id="UP001054821"/>
    </source>
</evidence>
<name>A0AAD4W6W1_PRUDU</name>
<accession>A0AAD4W6W1</accession>
<evidence type="ECO:0000313" key="1">
    <source>
        <dbReference type="EMBL" id="KAI5337513.1"/>
    </source>
</evidence>
<organism evidence="1 2">
    <name type="scientific">Prunus dulcis</name>
    <name type="common">Almond</name>
    <name type="synonym">Amygdalus dulcis</name>
    <dbReference type="NCBI Taxonomy" id="3755"/>
    <lineage>
        <taxon>Eukaryota</taxon>
        <taxon>Viridiplantae</taxon>
        <taxon>Streptophyta</taxon>
        <taxon>Embryophyta</taxon>
        <taxon>Tracheophyta</taxon>
        <taxon>Spermatophyta</taxon>
        <taxon>Magnoliopsida</taxon>
        <taxon>eudicotyledons</taxon>
        <taxon>Gunneridae</taxon>
        <taxon>Pentapetalae</taxon>
        <taxon>rosids</taxon>
        <taxon>fabids</taxon>
        <taxon>Rosales</taxon>
        <taxon>Rosaceae</taxon>
        <taxon>Amygdaloideae</taxon>
        <taxon>Amygdaleae</taxon>
        <taxon>Prunus</taxon>
    </lineage>
</organism>
<dbReference type="AlphaFoldDB" id="A0AAD4W6W1"/>
<keyword evidence="2" id="KW-1185">Reference proteome</keyword>